<dbReference type="CDD" id="cd04164">
    <property type="entry name" value="trmE"/>
    <property type="match status" value="1"/>
</dbReference>
<comment type="caution">
    <text evidence="13">The sequence shown here is derived from an EMBL/GenBank/DDBJ whole genome shotgun (WGS) entry which is preliminary data.</text>
</comment>
<evidence type="ECO:0000313" key="13">
    <source>
        <dbReference type="EMBL" id="HIX73592.1"/>
    </source>
</evidence>
<comment type="caution">
    <text evidence="10">Lacks conserved residue(s) required for the propagation of feature annotation.</text>
</comment>
<dbReference type="PANTHER" id="PTHR42714:SF2">
    <property type="entry name" value="TRNA MODIFICATION GTPASE GTPBP3, MITOCHONDRIAL"/>
    <property type="match status" value="1"/>
</dbReference>
<dbReference type="InterPro" id="IPR018948">
    <property type="entry name" value="GTP-bd_TrmE_N"/>
</dbReference>
<proteinExistence type="inferred from homology"/>
<dbReference type="Pfam" id="PF12631">
    <property type="entry name" value="MnmE_helical"/>
    <property type="match status" value="1"/>
</dbReference>
<dbReference type="Pfam" id="PF10396">
    <property type="entry name" value="TrmE_N"/>
    <property type="match status" value="1"/>
</dbReference>
<evidence type="ECO:0000256" key="1">
    <source>
        <dbReference type="ARBA" id="ARBA00011043"/>
    </source>
</evidence>
<feature type="binding site" evidence="10">
    <location>
        <position position="256"/>
    </location>
    <ligand>
        <name>K(+)</name>
        <dbReference type="ChEBI" id="CHEBI:29103"/>
    </ligand>
</feature>
<dbReference type="InterPro" id="IPR027417">
    <property type="entry name" value="P-loop_NTPase"/>
</dbReference>
<reference evidence="13" key="1">
    <citation type="journal article" date="2021" name="PeerJ">
        <title>Extensive microbial diversity within the chicken gut microbiome revealed by metagenomics and culture.</title>
        <authorList>
            <person name="Gilroy R."/>
            <person name="Ravi A."/>
            <person name="Getino M."/>
            <person name="Pursley I."/>
            <person name="Horton D.L."/>
            <person name="Alikhan N.F."/>
            <person name="Baker D."/>
            <person name="Gharbi K."/>
            <person name="Hall N."/>
            <person name="Watson M."/>
            <person name="Adriaenssens E.M."/>
            <person name="Foster-Nyarko E."/>
            <person name="Jarju S."/>
            <person name="Secka A."/>
            <person name="Antonio M."/>
            <person name="Oren A."/>
            <person name="Chaudhuri R.R."/>
            <person name="La Ragione R."/>
            <person name="Hildebrand F."/>
            <person name="Pallen M.J."/>
        </authorList>
    </citation>
    <scope>NUCLEOTIDE SEQUENCE</scope>
    <source>
        <strain evidence="13">ChiGjej6B6-14162</strain>
    </source>
</reference>
<dbReference type="GO" id="GO:0030488">
    <property type="term" value="P:tRNA methylation"/>
    <property type="evidence" value="ECO:0007669"/>
    <property type="project" value="TreeGrafter"/>
</dbReference>
<feature type="binding site" evidence="10">
    <location>
        <begin position="232"/>
        <end position="237"/>
    </location>
    <ligand>
        <name>GTP</name>
        <dbReference type="ChEBI" id="CHEBI:37565"/>
    </ligand>
</feature>
<keyword evidence="9 10" id="KW-0342">GTP-binding</keyword>
<dbReference type="PROSITE" id="PS51709">
    <property type="entry name" value="G_TRME"/>
    <property type="match status" value="1"/>
</dbReference>
<dbReference type="GO" id="GO:0005525">
    <property type="term" value="F:GTP binding"/>
    <property type="evidence" value="ECO:0007669"/>
    <property type="project" value="UniProtKB-UniRule"/>
</dbReference>
<dbReference type="InterPro" id="IPR031168">
    <property type="entry name" value="G_TrmE"/>
</dbReference>
<feature type="binding site" evidence="10">
    <location>
        <begin position="251"/>
        <end position="257"/>
    </location>
    <ligand>
        <name>GTP</name>
        <dbReference type="ChEBI" id="CHEBI:37565"/>
    </ligand>
</feature>
<feature type="binding site" evidence="10">
    <location>
        <position position="22"/>
    </location>
    <ligand>
        <name>(6S)-5-formyl-5,6,7,8-tetrahydrofolate</name>
        <dbReference type="ChEBI" id="CHEBI:57457"/>
    </ligand>
</feature>
<dbReference type="Gene3D" id="3.30.1360.120">
    <property type="entry name" value="Probable tRNA modification gtpase trme, domain 1"/>
    <property type="match status" value="1"/>
</dbReference>
<dbReference type="InterPro" id="IPR025867">
    <property type="entry name" value="MnmE_helical"/>
</dbReference>
<dbReference type="Proteomes" id="UP000886740">
    <property type="component" value="Unassembled WGS sequence"/>
</dbReference>
<dbReference type="Gene3D" id="1.20.120.430">
    <property type="entry name" value="tRNA modification GTPase MnmE domain 2"/>
    <property type="match status" value="1"/>
</dbReference>
<evidence type="ECO:0000256" key="7">
    <source>
        <dbReference type="ARBA" id="ARBA00022842"/>
    </source>
</evidence>
<keyword evidence="8 10" id="KW-0630">Potassium</keyword>
<dbReference type="FunFam" id="3.30.1360.120:FF:000003">
    <property type="entry name" value="tRNA modification GTPase MnmE"/>
    <property type="match status" value="1"/>
</dbReference>
<dbReference type="GO" id="GO:0005829">
    <property type="term" value="C:cytosol"/>
    <property type="evidence" value="ECO:0007669"/>
    <property type="project" value="TreeGrafter"/>
</dbReference>
<evidence type="ECO:0000259" key="12">
    <source>
        <dbReference type="PROSITE" id="PS51709"/>
    </source>
</evidence>
<dbReference type="HAMAP" id="MF_00379">
    <property type="entry name" value="GTPase_MnmE"/>
    <property type="match status" value="1"/>
</dbReference>
<evidence type="ECO:0000256" key="5">
    <source>
        <dbReference type="ARBA" id="ARBA00022741"/>
    </source>
</evidence>
<keyword evidence="3 10" id="KW-0819">tRNA processing</keyword>
<dbReference type="GO" id="GO:0046872">
    <property type="term" value="F:metal ion binding"/>
    <property type="evidence" value="ECO:0007669"/>
    <property type="project" value="UniProtKB-KW"/>
</dbReference>
<evidence type="ECO:0000256" key="3">
    <source>
        <dbReference type="ARBA" id="ARBA00022694"/>
    </source>
</evidence>
<dbReference type="Pfam" id="PF01926">
    <property type="entry name" value="MMR_HSR1"/>
    <property type="match status" value="1"/>
</dbReference>
<dbReference type="NCBIfam" id="NF003661">
    <property type="entry name" value="PRK05291.1-3"/>
    <property type="match status" value="1"/>
</dbReference>
<feature type="binding site" evidence="10">
    <location>
        <position position="257"/>
    </location>
    <ligand>
        <name>Mg(2+)</name>
        <dbReference type="ChEBI" id="CHEBI:18420"/>
    </ligand>
</feature>
<dbReference type="SUPFAM" id="SSF52540">
    <property type="entry name" value="P-loop containing nucleoside triphosphate hydrolases"/>
    <property type="match status" value="1"/>
</dbReference>
<feature type="binding site" evidence="10">
    <location>
        <position position="125"/>
    </location>
    <ligand>
        <name>(6S)-5-formyl-5,6,7,8-tetrahydrofolate</name>
        <dbReference type="ChEBI" id="CHEBI:57457"/>
    </ligand>
</feature>
<keyword evidence="4 10" id="KW-0479">Metal-binding</keyword>
<feature type="binding site" evidence="10">
    <location>
        <begin position="276"/>
        <end position="279"/>
    </location>
    <ligand>
        <name>GTP</name>
        <dbReference type="ChEBI" id="CHEBI:37565"/>
    </ligand>
</feature>
<dbReference type="GO" id="GO:0042802">
    <property type="term" value="F:identical protein binding"/>
    <property type="evidence" value="ECO:0007669"/>
    <property type="project" value="UniProtKB-ARBA"/>
</dbReference>
<dbReference type="EC" id="3.6.-.-" evidence="10"/>
<comment type="subunit">
    <text evidence="10">Homodimer. Heterotetramer of two MnmE and two MnmG subunits.</text>
</comment>
<evidence type="ECO:0000256" key="2">
    <source>
        <dbReference type="ARBA" id="ARBA00022490"/>
    </source>
</evidence>
<evidence type="ECO:0000256" key="4">
    <source>
        <dbReference type="ARBA" id="ARBA00022723"/>
    </source>
</evidence>
<dbReference type="FunFam" id="3.40.50.300:FF:001376">
    <property type="entry name" value="tRNA modification GTPase MnmE"/>
    <property type="match status" value="1"/>
</dbReference>
<dbReference type="GO" id="GO:0002098">
    <property type="term" value="P:tRNA wobble uridine modification"/>
    <property type="evidence" value="ECO:0007669"/>
    <property type="project" value="TreeGrafter"/>
</dbReference>
<feature type="binding site" evidence="10">
    <location>
        <position position="236"/>
    </location>
    <ligand>
        <name>Mg(2+)</name>
        <dbReference type="ChEBI" id="CHEBI:18420"/>
    </ligand>
</feature>
<dbReference type="AlphaFoldDB" id="A0A9D1X649"/>
<organism evidence="13 14">
    <name type="scientific">Candidatus Parabacteroides intestinipullorum</name>
    <dbReference type="NCBI Taxonomy" id="2838723"/>
    <lineage>
        <taxon>Bacteria</taxon>
        <taxon>Pseudomonadati</taxon>
        <taxon>Bacteroidota</taxon>
        <taxon>Bacteroidia</taxon>
        <taxon>Bacteroidales</taxon>
        <taxon>Tannerellaceae</taxon>
        <taxon>Parabacteroides</taxon>
    </lineage>
</organism>
<dbReference type="InterPro" id="IPR027368">
    <property type="entry name" value="MnmE_dom2"/>
</dbReference>
<keyword evidence="7 10" id="KW-0460">Magnesium</keyword>
<dbReference type="InterPro" id="IPR005225">
    <property type="entry name" value="Small_GTP-bd"/>
</dbReference>
<protein>
    <recommendedName>
        <fullName evidence="10">tRNA modification GTPase MnmE</fullName>
        <ecNumber evidence="10">3.6.-.-</ecNumber>
    </recommendedName>
</protein>
<evidence type="ECO:0000256" key="6">
    <source>
        <dbReference type="ARBA" id="ARBA00022801"/>
    </source>
</evidence>
<evidence type="ECO:0000256" key="11">
    <source>
        <dbReference type="RuleBase" id="RU003313"/>
    </source>
</evidence>
<dbReference type="InterPro" id="IPR027266">
    <property type="entry name" value="TrmE/GcvT-like"/>
</dbReference>
<accession>A0A9D1X649</accession>
<feature type="binding site" evidence="10">
    <location>
        <position position="253"/>
    </location>
    <ligand>
        <name>K(+)</name>
        <dbReference type="ChEBI" id="CHEBI:29103"/>
    </ligand>
</feature>
<dbReference type="CDD" id="cd14858">
    <property type="entry name" value="TrmE_N"/>
    <property type="match status" value="1"/>
</dbReference>
<evidence type="ECO:0000256" key="10">
    <source>
        <dbReference type="HAMAP-Rule" id="MF_00379"/>
    </source>
</evidence>
<dbReference type="GO" id="GO:0003924">
    <property type="term" value="F:GTPase activity"/>
    <property type="evidence" value="ECO:0007669"/>
    <property type="project" value="UniProtKB-UniRule"/>
</dbReference>
<evidence type="ECO:0000256" key="8">
    <source>
        <dbReference type="ARBA" id="ARBA00022958"/>
    </source>
</evidence>
<dbReference type="InterPro" id="IPR006073">
    <property type="entry name" value="GTP-bd"/>
</dbReference>
<dbReference type="NCBIfam" id="TIGR00231">
    <property type="entry name" value="small_GTP"/>
    <property type="match status" value="1"/>
</dbReference>
<feature type="binding site" evidence="10">
    <location>
        <position position="251"/>
    </location>
    <ligand>
        <name>K(+)</name>
        <dbReference type="ChEBI" id="CHEBI:29103"/>
    </ligand>
</feature>
<evidence type="ECO:0000313" key="14">
    <source>
        <dbReference type="Proteomes" id="UP000886740"/>
    </source>
</evidence>
<dbReference type="InterPro" id="IPR004520">
    <property type="entry name" value="GTPase_MnmE"/>
</dbReference>
<feature type="binding site" evidence="10">
    <location>
        <position position="232"/>
    </location>
    <ligand>
        <name>K(+)</name>
        <dbReference type="ChEBI" id="CHEBI:29103"/>
    </ligand>
</feature>
<dbReference type="PANTHER" id="PTHR42714">
    <property type="entry name" value="TRNA MODIFICATION GTPASE GTPBP3"/>
    <property type="match status" value="1"/>
</dbReference>
<comment type="function">
    <text evidence="10">Exhibits a very high intrinsic GTPase hydrolysis rate. Involved in the addition of a carboxymethylaminomethyl (cmnm) group at the wobble position (U34) of certain tRNAs, forming tRNA-cmnm(5)s(2)U34.</text>
</comment>
<comment type="subcellular location">
    <subcellularLocation>
        <location evidence="10">Cytoplasm</location>
    </subcellularLocation>
</comment>
<evidence type="ECO:0000256" key="9">
    <source>
        <dbReference type="ARBA" id="ARBA00023134"/>
    </source>
</evidence>
<keyword evidence="5 10" id="KW-0547">Nucleotide-binding</keyword>
<reference evidence="13" key="2">
    <citation type="submission" date="2021-04" db="EMBL/GenBank/DDBJ databases">
        <authorList>
            <person name="Gilroy R."/>
        </authorList>
    </citation>
    <scope>NUCLEOTIDE SEQUENCE</scope>
    <source>
        <strain evidence="13">ChiGjej6B6-14162</strain>
    </source>
</reference>
<dbReference type="EMBL" id="DXEL01000008">
    <property type="protein sequence ID" value="HIX73592.1"/>
    <property type="molecule type" value="Genomic_DNA"/>
</dbReference>
<dbReference type="NCBIfam" id="TIGR00450">
    <property type="entry name" value="mnmE_trmE_thdF"/>
    <property type="match status" value="1"/>
</dbReference>
<keyword evidence="2 10" id="KW-0963">Cytoplasm</keyword>
<feature type="domain" description="TrmE-type G" evidence="12">
    <location>
        <begin position="222"/>
        <end position="383"/>
    </location>
</feature>
<comment type="cofactor">
    <cofactor evidence="10">
        <name>K(+)</name>
        <dbReference type="ChEBI" id="CHEBI:29103"/>
    </cofactor>
    <text evidence="10">Binds 1 potassium ion per subunit.</text>
</comment>
<gene>
    <name evidence="10 13" type="primary">mnmE</name>
    <name evidence="10" type="synonym">trmE</name>
    <name evidence="13" type="ORF">H9977_00845</name>
</gene>
<dbReference type="Gene3D" id="3.40.50.300">
    <property type="entry name" value="P-loop containing nucleotide triphosphate hydrolases"/>
    <property type="match status" value="1"/>
</dbReference>
<keyword evidence="6 10" id="KW-0378">Hydrolase</keyword>
<sequence length="461" mass="50302">MTNETICAISTAPGVGGIAVIRVSGPEAIAICDRLFQARRAGKTLSAQPAYSLTYGTLAEGGETIDDVMMALFRAPHSFTGEDTVEITCHGSTYIQQRVLRALVATGCRLAKPGEFTQRAFMNGKMDLSQAEAVADLIASTSAGQHRLAMSQMRGGFSRELKALREQLLHITSLMELELDFADHEELEFADRTELKALAGRIETVIARLAGSFKVGNAIKNGIPVAIIGETNAGKSTLLNALLNEEKAIVSDIHGTTRDVIEDTIYLSGLQFRFIDTAGIRDTHDAIESLGIERTFQKLEQAEIVLWVIDQAEAAQQVAQLSGKILPLCRDKWLILVLNKSDIARGADIPLDGFPERTRTIAISAKHKEGIDRLEALLVEAAQIPSVSRDDVIVSNVRHYEALTHALDAIRRVREGLDDGLSGDFISQDLRECLFHLSDIVGEVTTDEVLGNIFRHFCIGK</sequence>
<comment type="similarity">
    <text evidence="1 10 11">Belongs to the TRAFAC class TrmE-Era-EngA-EngB-Septin-like GTPase superfamily. TrmE GTPase family.</text>
</comment>
<name>A0A9D1X649_9BACT</name>
<feature type="binding site" evidence="10">
    <location>
        <position position="461"/>
    </location>
    <ligand>
        <name>(6S)-5-formyl-5,6,7,8-tetrahydrofolate</name>
        <dbReference type="ChEBI" id="CHEBI:57457"/>
    </ligand>
</feature>
<feature type="binding site" evidence="10">
    <location>
        <position position="86"/>
    </location>
    <ligand>
        <name>(6S)-5-formyl-5,6,7,8-tetrahydrofolate</name>
        <dbReference type="ChEBI" id="CHEBI:57457"/>
    </ligand>
</feature>